<dbReference type="EMBL" id="NMUH01000274">
    <property type="protein sequence ID" value="MQL75983.1"/>
    <property type="molecule type" value="Genomic_DNA"/>
</dbReference>
<dbReference type="PANTHER" id="PTHR46033">
    <property type="entry name" value="PROTEIN MAIN-LIKE 2"/>
    <property type="match status" value="1"/>
</dbReference>
<comment type="caution">
    <text evidence="2">The sequence shown here is derived from an EMBL/GenBank/DDBJ whole genome shotgun (WGS) entry which is preliminary data.</text>
</comment>
<dbReference type="PANTHER" id="PTHR46033:SF8">
    <property type="entry name" value="PROTEIN MAINTENANCE OF MERISTEMS-LIKE"/>
    <property type="match status" value="1"/>
</dbReference>
<dbReference type="AlphaFoldDB" id="A0A843U367"/>
<dbReference type="GO" id="GO:0010073">
    <property type="term" value="P:meristem maintenance"/>
    <property type="evidence" value="ECO:0007669"/>
    <property type="project" value="InterPro"/>
</dbReference>
<name>A0A843U367_COLES</name>
<evidence type="ECO:0000313" key="2">
    <source>
        <dbReference type="EMBL" id="MQL75983.1"/>
    </source>
</evidence>
<proteinExistence type="predicted"/>
<organism evidence="2 3">
    <name type="scientific">Colocasia esculenta</name>
    <name type="common">Wild taro</name>
    <name type="synonym">Arum esculentum</name>
    <dbReference type="NCBI Taxonomy" id="4460"/>
    <lineage>
        <taxon>Eukaryota</taxon>
        <taxon>Viridiplantae</taxon>
        <taxon>Streptophyta</taxon>
        <taxon>Embryophyta</taxon>
        <taxon>Tracheophyta</taxon>
        <taxon>Spermatophyta</taxon>
        <taxon>Magnoliopsida</taxon>
        <taxon>Liliopsida</taxon>
        <taxon>Araceae</taxon>
        <taxon>Aroideae</taxon>
        <taxon>Colocasieae</taxon>
        <taxon>Colocasia</taxon>
    </lineage>
</organism>
<dbReference type="Proteomes" id="UP000652761">
    <property type="component" value="Unassembled WGS sequence"/>
</dbReference>
<evidence type="ECO:0000256" key="1">
    <source>
        <dbReference type="SAM" id="MobiDB-lite"/>
    </source>
</evidence>
<gene>
    <name evidence="2" type="ORF">Taro_008353</name>
</gene>
<keyword evidence="3" id="KW-1185">Reference proteome</keyword>
<feature type="region of interest" description="Disordered" evidence="1">
    <location>
        <begin position="1"/>
        <end position="20"/>
    </location>
</feature>
<evidence type="ECO:0008006" key="4">
    <source>
        <dbReference type="Google" id="ProtNLM"/>
    </source>
</evidence>
<reference evidence="2" key="1">
    <citation type="submission" date="2017-07" db="EMBL/GenBank/DDBJ databases">
        <title>Taro Niue Genome Assembly and Annotation.</title>
        <authorList>
            <person name="Atibalentja N."/>
            <person name="Keating K."/>
            <person name="Fields C.J."/>
        </authorList>
    </citation>
    <scope>NUCLEOTIDE SEQUENCE</scope>
    <source>
        <strain evidence="2">Niue_2</strain>
        <tissue evidence="2">Leaf</tissue>
    </source>
</reference>
<sequence length="296" mass="32765">MPRTVRSSTRRRPASPSSHCLAPCGPGTAWGGQSFRVTGSVGGDRENRVLGVGRGSGSRVVTTVLLEEVEILLGLRRMKQGEEGEMEIILSCYTSKAVLESFMDTRPSPDLRTEKGINLQRLVAWTMKEIPKVEDNETLEKVMRGFAICMAGALLFPSVDNVLEEDQLSAVCGIWEGERLRPAVLAFLYSGLTVASLGRPPYGSMLLLTCWTYLHFKFDLSNEVSSSSRIFSKSLLKHLDNIVGLEGRVANRVPQLKTWADWRDHLRSMPRNAFTCTPAPLLTRDLQTQLALGVDL</sequence>
<dbReference type="InterPro" id="IPR044824">
    <property type="entry name" value="MAIN-like"/>
</dbReference>
<evidence type="ECO:0000313" key="3">
    <source>
        <dbReference type="Proteomes" id="UP000652761"/>
    </source>
</evidence>
<accession>A0A843U367</accession>
<protein>
    <recommendedName>
        <fullName evidence="4">Aminotransferase-like plant mobile domain-containing protein</fullName>
    </recommendedName>
</protein>